<reference evidence="4 5" key="1">
    <citation type="journal article" date="2021" name="bioRxiv">
        <title>Chromosome-scale and haplotype-resolved genome assembly of a tetraploid potato cultivar.</title>
        <authorList>
            <person name="Sun H."/>
            <person name="Jiao W.-B."/>
            <person name="Krause K."/>
            <person name="Campoy J.A."/>
            <person name="Goel M."/>
            <person name="Folz-Donahue K."/>
            <person name="Kukat C."/>
            <person name="Huettel B."/>
            <person name="Schneeberger K."/>
        </authorList>
    </citation>
    <scope>NUCLEOTIDE SEQUENCE [LARGE SCALE GENOMIC DNA]</scope>
    <source>
        <strain evidence="4">SolTubOtavaFocal</strain>
        <tissue evidence="4">Leaves</tissue>
    </source>
</reference>
<gene>
    <name evidence="4" type="ORF">KY290_023520</name>
</gene>
<dbReference type="Pfam" id="PF10186">
    <property type="entry name" value="ATG14"/>
    <property type="match status" value="2"/>
</dbReference>
<evidence type="ECO:0000256" key="2">
    <source>
        <dbReference type="SAM" id="Coils"/>
    </source>
</evidence>
<organism evidence="4 5">
    <name type="scientific">Solanum tuberosum</name>
    <name type="common">Potato</name>
    <dbReference type="NCBI Taxonomy" id="4113"/>
    <lineage>
        <taxon>Eukaryota</taxon>
        <taxon>Viridiplantae</taxon>
        <taxon>Streptophyta</taxon>
        <taxon>Embryophyta</taxon>
        <taxon>Tracheophyta</taxon>
        <taxon>Spermatophyta</taxon>
        <taxon>Magnoliopsida</taxon>
        <taxon>eudicotyledons</taxon>
        <taxon>Gunneridae</taxon>
        <taxon>Pentapetalae</taxon>
        <taxon>asterids</taxon>
        <taxon>lamiids</taxon>
        <taxon>Solanales</taxon>
        <taxon>Solanaceae</taxon>
        <taxon>Solanoideae</taxon>
        <taxon>Solaneae</taxon>
        <taxon>Solanum</taxon>
    </lineage>
</organism>
<keyword evidence="5" id="KW-1185">Reference proteome</keyword>
<keyword evidence="1 2" id="KW-0175">Coiled coil</keyword>
<dbReference type="InterPro" id="IPR018791">
    <property type="entry name" value="UV_resistance/autophagy_Atg14"/>
</dbReference>
<feature type="coiled-coil region" evidence="2">
    <location>
        <begin position="62"/>
        <end position="92"/>
    </location>
</feature>
<feature type="region of interest" description="Disordered" evidence="3">
    <location>
        <begin position="230"/>
        <end position="250"/>
    </location>
</feature>
<dbReference type="PANTHER" id="PTHR15157">
    <property type="entry name" value="UV RADIATION RESISTANCE-ASSOCIATED GENE PROTEIN"/>
    <property type="match status" value="1"/>
</dbReference>
<dbReference type="EMBL" id="JAIVGD010000015">
    <property type="protein sequence ID" value="KAH0760027.1"/>
    <property type="molecule type" value="Genomic_DNA"/>
</dbReference>
<evidence type="ECO:0000313" key="4">
    <source>
        <dbReference type="EMBL" id="KAH0760027.1"/>
    </source>
</evidence>
<proteinExistence type="predicted"/>
<sequence length="329" mass="36916">MMIKGEKGDEMYIELLKGRLSQKTDDLLGSMSSEGLTFEQIRHPTFMKGKADDQLSWRVPRNEKLARLREKLRQQKEQISQRKAKIEKMSHDLKVQYELLGSATRMLEKNRAEQLEKFYPNLICTQNLGHMAITSELLHKQSVVVKQICKLFPQRRVTIDGDKKDGSSGQYDSICNARLPKGLDPHSVPSDELSASLGGEYPLFIPRQNFCSSGGEASWYDRSCSNSGTSSNFGVTSMESDRKPRLDSSSSSSFNYASASLHSIETHKDLQKGIALLKKSVACITAYCYNTLCLEVPAEAFTFETFARLLATLSSSKEVRSIQPDHLAL</sequence>
<name>A0ABQ7V9J8_SOLTU</name>
<evidence type="ECO:0000313" key="5">
    <source>
        <dbReference type="Proteomes" id="UP000826656"/>
    </source>
</evidence>
<dbReference type="Proteomes" id="UP000826656">
    <property type="component" value="Unassembled WGS sequence"/>
</dbReference>
<evidence type="ECO:0000256" key="1">
    <source>
        <dbReference type="ARBA" id="ARBA00023054"/>
    </source>
</evidence>
<evidence type="ECO:0000256" key="3">
    <source>
        <dbReference type="SAM" id="MobiDB-lite"/>
    </source>
</evidence>
<dbReference type="PANTHER" id="PTHR15157:SF5">
    <property type="entry name" value="UV RADIATION RESISTANCE-ASSOCIATED GENE PROTEIN"/>
    <property type="match status" value="1"/>
</dbReference>
<comment type="caution">
    <text evidence="4">The sequence shown here is derived from an EMBL/GenBank/DDBJ whole genome shotgun (WGS) entry which is preliminary data.</text>
</comment>
<accession>A0ABQ7V9J8</accession>
<protein>
    <submittedName>
        <fullName evidence="4">Uncharacterized protein</fullName>
    </submittedName>
</protein>